<dbReference type="AlphaFoldDB" id="A0A8J4YB08"/>
<feature type="region of interest" description="Disordered" evidence="7">
    <location>
        <begin position="33"/>
        <end position="100"/>
    </location>
</feature>
<protein>
    <submittedName>
        <fullName evidence="8">Cytoplasmic dynein 1 light intermediate chain 1</fullName>
    </submittedName>
</protein>
<keyword evidence="4" id="KW-0243">Dynein</keyword>
<comment type="caution">
    <text evidence="8">The sequence shown here is derived from an EMBL/GenBank/DDBJ whole genome shotgun (WGS) entry which is preliminary data.</text>
</comment>
<dbReference type="Pfam" id="PF05783">
    <property type="entry name" value="DLIC"/>
    <property type="match status" value="1"/>
</dbReference>
<evidence type="ECO:0000313" key="8">
    <source>
        <dbReference type="EMBL" id="KAG0719559.1"/>
    </source>
</evidence>
<evidence type="ECO:0000256" key="5">
    <source>
        <dbReference type="ARBA" id="ARBA00023175"/>
    </source>
</evidence>
<keyword evidence="5" id="KW-0505">Motor protein</keyword>
<evidence type="ECO:0000256" key="7">
    <source>
        <dbReference type="SAM" id="MobiDB-lite"/>
    </source>
</evidence>
<keyword evidence="2" id="KW-0963">Cytoplasm</keyword>
<dbReference type="EMBL" id="JACEEZ010014342">
    <property type="protein sequence ID" value="KAG0719559.1"/>
    <property type="molecule type" value="Genomic_DNA"/>
</dbReference>
<evidence type="ECO:0000256" key="4">
    <source>
        <dbReference type="ARBA" id="ARBA00023017"/>
    </source>
</evidence>
<evidence type="ECO:0000256" key="6">
    <source>
        <dbReference type="ARBA" id="ARBA00023212"/>
    </source>
</evidence>
<feature type="region of interest" description="Disordered" evidence="7">
    <location>
        <begin position="1"/>
        <end position="20"/>
    </location>
</feature>
<keyword evidence="3" id="KW-0493">Microtubule</keyword>
<name>A0A8J4YB08_CHIOP</name>
<dbReference type="GO" id="GO:0030286">
    <property type="term" value="C:dynein complex"/>
    <property type="evidence" value="ECO:0007669"/>
    <property type="project" value="UniProtKB-KW"/>
</dbReference>
<dbReference type="GO" id="GO:0005874">
    <property type="term" value="C:microtubule"/>
    <property type="evidence" value="ECO:0007669"/>
    <property type="project" value="UniProtKB-KW"/>
</dbReference>
<organism evidence="8 9">
    <name type="scientific">Chionoecetes opilio</name>
    <name type="common">Atlantic snow crab</name>
    <name type="synonym">Cancer opilio</name>
    <dbReference type="NCBI Taxonomy" id="41210"/>
    <lineage>
        <taxon>Eukaryota</taxon>
        <taxon>Metazoa</taxon>
        <taxon>Ecdysozoa</taxon>
        <taxon>Arthropoda</taxon>
        <taxon>Crustacea</taxon>
        <taxon>Multicrustacea</taxon>
        <taxon>Malacostraca</taxon>
        <taxon>Eumalacostraca</taxon>
        <taxon>Eucarida</taxon>
        <taxon>Decapoda</taxon>
        <taxon>Pleocyemata</taxon>
        <taxon>Brachyura</taxon>
        <taxon>Eubrachyura</taxon>
        <taxon>Majoidea</taxon>
        <taxon>Majidae</taxon>
        <taxon>Chionoecetes</taxon>
    </lineage>
</organism>
<keyword evidence="9" id="KW-1185">Reference proteome</keyword>
<evidence type="ECO:0000313" key="9">
    <source>
        <dbReference type="Proteomes" id="UP000770661"/>
    </source>
</evidence>
<evidence type="ECO:0000256" key="2">
    <source>
        <dbReference type="ARBA" id="ARBA00022490"/>
    </source>
</evidence>
<sequence>MCVGGKVIETNKGGGPGPSEGVLANFFNSLLSKKTATNSPPTPGIKTNDKAAMRSDAAAELDRLTRSKKNPNTTTTTPPTTNNTTTNNNNNNTDSNSSEC</sequence>
<evidence type="ECO:0000256" key="1">
    <source>
        <dbReference type="ARBA" id="ARBA00004245"/>
    </source>
</evidence>
<proteinExistence type="predicted"/>
<keyword evidence="6" id="KW-0206">Cytoskeleton</keyword>
<gene>
    <name evidence="8" type="primary">Dync1li1</name>
    <name evidence="8" type="ORF">GWK47_050215</name>
</gene>
<accession>A0A8J4YB08</accession>
<comment type="subcellular location">
    <subcellularLocation>
        <location evidence="1">Cytoplasm</location>
        <location evidence="1">Cytoskeleton</location>
    </subcellularLocation>
</comment>
<dbReference type="Proteomes" id="UP000770661">
    <property type="component" value="Unassembled WGS sequence"/>
</dbReference>
<evidence type="ECO:0000256" key="3">
    <source>
        <dbReference type="ARBA" id="ARBA00022701"/>
    </source>
</evidence>
<dbReference type="OrthoDB" id="27603at2759"/>
<feature type="compositionally biased region" description="Low complexity" evidence="7">
    <location>
        <begin position="70"/>
        <end position="93"/>
    </location>
</feature>
<dbReference type="InterPro" id="IPR022780">
    <property type="entry name" value="Dynein_light_int_chain"/>
</dbReference>
<reference evidence="8" key="1">
    <citation type="submission" date="2020-07" db="EMBL/GenBank/DDBJ databases">
        <title>The High-quality genome of the commercially important snow crab, Chionoecetes opilio.</title>
        <authorList>
            <person name="Jeong J.-H."/>
            <person name="Ryu S."/>
        </authorList>
    </citation>
    <scope>NUCLEOTIDE SEQUENCE</scope>
    <source>
        <strain evidence="8">MADBK_172401_WGS</strain>
        <tissue evidence="8">Digestive gland</tissue>
    </source>
</reference>